<evidence type="ECO:0000256" key="1">
    <source>
        <dbReference type="SAM" id="MobiDB-lite"/>
    </source>
</evidence>
<dbReference type="PANTHER" id="PTHR35459:SF2">
    <property type="entry name" value="T1N6.14 PROTEIN"/>
    <property type="match status" value="1"/>
</dbReference>
<sequence length="249" mass="27908">MEVAKPKGVEIAKGHVTARPHGAPRPPSSAQQKPKPKSTTTSSLPPRRKKRKPTTNFNMDLHLHHHHHHHHSPHFKICALVHRLRPRFIEILRTPDFRNCKAADEIRKELKLLMELHKQMAKDTGTRRKFVPEHQHPSRDSEPAKENQDGKGPQQLQPRCSVQNSVQGNSTRPAPLSANKKPVDFKLQGSYIVGGSAFGWNFITFSAGSTKPVYYGVTKEAYRSGNDRLGDANLAITTEFSDCTSSIAE</sequence>
<accession>A0A540LJE3</accession>
<proteinExistence type="predicted"/>
<evidence type="ECO:0000313" key="2">
    <source>
        <dbReference type="EMBL" id="TQD86595.1"/>
    </source>
</evidence>
<dbReference type="EMBL" id="VIEB01000561">
    <property type="protein sequence ID" value="TQD86595.1"/>
    <property type="molecule type" value="Genomic_DNA"/>
</dbReference>
<dbReference type="Proteomes" id="UP000315295">
    <property type="component" value="Unassembled WGS sequence"/>
</dbReference>
<dbReference type="STRING" id="106549.A0A540LJE3"/>
<organism evidence="2 3">
    <name type="scientific">Malus baccata</name>
    <name type="common">Siberian crab apple</name>
    <name type="synonym">Pyrus baccata</name>
    <dbReference type="NCBI Taxonomy" id="106549"/>
    <lineage>
        <taxon>Eukaryota</taxon>
        <taxon>Viridiplantae</taxon>
        <taxon>Streptophyta</taxon>
        <taxon>Embryophyta</taxon>
        <taxon>Tracheophyta</taxon>
        <taxon>Spermatophyta</taxon>
        <taxon>Magnoliopsida</taxon>
        <taxon>eudicotyledons</taxon>
        <taxon>Gunneridae</taxon>
        <taxon>Pentapetalae</taxon>
        <taxon>rosids</taxon>
        <taxon>fabids</taxon>
        <taxon>Rosales</taxon>
        <taxon>Rosaceae</taxon>
        <taxon>Amygdaloideae</taxon>
        <taxon>Maleae</taxon>
        <taxon>Malus</taxon>
    </lineage>
</organism>
<gene>
    <name evidence="2" type="ORF">C1H46_027861</name>
</gene>
<feature type="compositionally biased region" description="Polar residues" evidence="1">
    <location>
        <begin position="154"/>
        <end position="172"/>
    </location>
</feature>
<reference evidence="2 3" key="1">
    <citation type="journal article" date="2019" name="G3 (Bethesda)">
        <title>Sequencing of a Wild Apple (Malus baccata) Genome Unravels the Differences Between Cultivated and Wild Apple Species Regarding Disease Resistance and Cold Tolerance.</title>
        <authorList>
            <person name="Chen X."/>
        </authorList>
    </citation>
    <scope>NUCLEOTIDE SEQUENCE [LARGE SCALE GENOMIC DNA]</scope>
    <source>
        <strain evidence="3">cv. Shandingzi</strain>
        <tissue evidence="2">Leaves</tissue>
    </source>
</reference>
<dbReference type="PANTHER" id="PTHR35459">
    <property type="entry name" value="T1N6.14 PROTEIN"/>
    <property type="match status" value="1"/>
</dbReference>
<dbReference type="AlphaFoldDB" id="A0A540LJE3"/>
<feature type="region of interest" description="Disordered" evidence="1">
    <location>
        <begin position="1"/>
        <end position="54"/>
    </location>
</feature>
<keyword evidence="3" id="KW-1185">Reference proteome</keyword>
<feature type="compositionally biased region" description="Basic and acidic residues" evidence="1">
    <location>
        <begin position="1"/>
        <end position="13"/>
    </location>
</feature>
<feature type="region of interest" description="Disordered" evidence="1">
    <location>
        <begin position="121"/>
        <end position="180"/>
    </location>
</feature>
<name>A0A540LJE3_MALBA</name>
<evidence type="ECO:0000313" key="3">
    <source>
        <dbReference type="Proteomes" id="UP000315295"/>
    </source>
</evidence>
<protein>
    <submittedName>
        <fullName evidence="2">Uncharacterized protein</fullName>
    </submittedName>
</protein>
<comment type="caution">
    <text evidence="2">The sequence shown here is derived from an EMBL/GenBank/DDBJ whole genome shotgun (WGS) entry which is preliminary data.</text>
</comment>
<feature type="compositionally biased region" description="Basic and acidic residues" evidence="1">
    <location>
        <begin position="121"/>
        <end position="149"/>
    </location>
</feature>